<dbReference type="AlphaFoldDB" id="A0A2J6PDC3"/>
<dbReference type="InterPro" id="IPR036397">
    <property type="entry name" value="RNaseH_sf"/>
</dbReference>
<dbReference type="GO" id="GO:0003676">
    <property type="term" value="F:nucleic acid binding"/>
    <property type="evidence" value="ECO:0007669"/>
    <property type="project" value="InterPro"/>
</dbReference>
<gene>
    <name evidence="1" type="ORF">NA56DRAFT_713648</name>
</gene>
<dbReference type="Gene3D" id="3.30.420.10">
    <property type="entry name" value="Ribonuclease H-like superfamily/Ribonuclease H"/>
    <property type="match status" value="1"/>
</dbReference>
<evidence type="ECO:0000313" key="2">
    <source>
        <dbReference type="Proteomes" id="UP000235672"/>
    </source>
</evidence>
<keyword evidence="2" id="KW-1185">Reference proteome</keyword>
<protein>
    <submittedName>
        <fullName evidence="1">Uncharacterized protein</fullName>
    </submittedName>
</protein>
<dbReference type="OrthoDB" id="3519926at2759"/>
<dbReference type="EMBL" id="KZ613580">
    <property type="protein sequence ID" value="PMD11984.1"/>
    <property type="molecule type" value="Genomic_DNA"/>
</dbReference>
<organism evidence="1 2">
    <name type="scientific">Hyaloscypha hepaticicola</name>
    <dbReference type="NCBI Taxonomy" id="2082293"/>
    <lineage>
        <taxon>Eukaryota</taxon>
        <taxon>Fungi</taxon>
        <taxon>Dikarya</taxon>
        <taxon>Ascomycota</taxon>
        <taxon>Pezizomycotina</taxon>
        <taxon>Leotiomycetes</taxon>
        <taxon>Helotiales</taxon>
        <taxon>Hyaloscyphaceae</taxon>
        <taxon>Hyaloscypha</taxon>
    </lineage>
</organism>
<sequence>MDSPATVDSPATPPILNHLPGEEIHTEDKQAIRQLYKQAHFIPLHLAVLYNVGKSIINRVLRYDQTTRDRPTRTGRPHLLNDAQVNWIIEWLSETYRQRTLNWTKLHDELKLESCVKTLETHLSSGVIFGVSHAIAHIFWHIEWKKVLWLDEVTFLIGGRTVKERVTRKRRERTCPTCIQYQFHRGHTIPVNAWGAIGYGYKSPLLFLKGSGKSGAFTQVDYLAQVLAPYIKGFMSDFAKINHTLSPVTKPPFMEDGNSAHGYNPHEIAVQGGEQLMGLSLYLTRQPHLI</sequence>
<evidence type="ECO:0000313" key="1">
    <source>
        <dbReference type="EMBL" id="PMD11984.1"/>
    </source>
</evidence>
<dbReference type="STRING" id="1745343.A0A2J6PDC3"/>
<dbReference type="Proteomes" id="UP000235672">
    <property type="component" value="Unassembled WGS sequence"/>
</dbReference>
<accession>A0A2J6PDC3</accession>
<proteinExistence type="predicted"/>
<reference evidence="1 2" key="1">
    <citation type="submission" date="2016-05" db="EMBL/GenBank/DDBJ databases">
        <title>A degradative enzymes factory behind the ericoid mycorrhizal symbiosis.</title>
        <authorList>
            <consortium name="DOE Joint Genome Institute"/>
            <person name="Martino E."/>
            <person name="Morin E."/>
            <person name="Grelet G."/>
            <person name="Kuo A."/>
            <person name="Kohler A."/>
            <person name="Daghino S."/>
            <person name="Barry K."/>
            <person name="Choi C."/>
            <person name="Cichocki N."/>
            <person name="Clum A."/>
            <person name="Copeland A."/>
            <person name="Hainaut M."/>
            <person name="Haridas S."/>
            <person name="Labutti K."/>
            <person name="Lindquist E."/>
            <person name="Lipzen A."/>
            <person name="Khouja H.-R."/>
            <person name="Murat C."/>
            <person name="Ohm R."/>
            <person name="Olson A."/>
            <person name="Spatafora J."/>
            <person name="Veneault-Fourrey C."/>
            <person name="Henrissat B."/>
            <person name="Grigoriev I."/>
            <person name="Martin F."/>
            <person name="Perotto S."/>
        </authorList>
    </citation>
    <scope>NUCLEOTIDE SEQUENCE [LARGE SCALE GENOMIC DNA]</scope>
    <source>
        <strain evidence="1 2">UAMH 7357</strain>
    </source>
</reference>
<name>A0A2J6PDC3_9HELO</name>